<dbReference type="Pfam" id="PF25340">
    <property type="entry name" value="BCD_RFX"/>
    <property type="match status" value="1"/>
</dbReference>
<protein>
    <recommendedName>
        <fullName evidence="2">RFX1-4/6/8-like BCD domain-containing protein</fullName>
    </recommendedName>
</protein>
<evidence type="ECO:0000313" key="3">
    <source>
        <dbReference type="EMBL" id="KAK2154892.1"/>
    </source>
</evidence>
<accession>A0AAD9JLJ4</accession>
<dbReference type="InterPro" id="IPR039779">
    <property type="entry name" value="RFX-like"/>
</dbReference>
<evidence type="ECO:0000259" key="2">
    <source>
        <dbReference type="Pfam" id="PF25340"/>
    </source>
</evidence>
<dbReference type="PANTHER" id="PTHR12619:SF28">
    <property type="entry name" value="DNA-BINDING PROTEIN RFX6"/>
    <property type="match status" value="1"/>
</dbReference>
<feature type="region of interest" description="Disordered" evidence="1">
    <location>
        <begin position="451"/>
        <end position="479"/>
    </location>
</feature>
<proteinExistence type="predicted"/>
<dbReference type="AlphaFoldDB" id="A0AAD9JLJ4"/>
<reference evidence="3" key="1">
    <citation type="journal article" date="2023" name="Mol. Biol. Evol.">
        <title>Third-Generation Sequencing Reveals the Adaptive Role of the Epigenome in Three Deep-Sea Polychaetes.</title>
        <authorList>
            <person name="Perez M."/>
            <person name="Aroh O."/>
            <person name="Sun Y."/>
            <person name="Lan Y."/>
            <person name="Juniper S.K."/>
            <person name="Young C.R."/>
            <person name="Angers B."/>
            <person name="Qian P.Y."/>
        </authorList>
    </citation>
    <scope>NUCLEOTIDE SEQUENCE</scope>
    <source>
        <strain evidence="3">P08H-3</strain>
    </source>
</reference>
<feature type="domain" description="RFX1-4/6/8-like BCD" evidence="2">
    <location>
        <begin position="20"/>
        <end position="252"/>
    </location>
</feature>
<evidence type="ECO:0000313" key="4">
    <source>
        <dbReference type="Proteomes" id="UP001208570"/>
    </source>
</evidence>
<keyword evidence="4" id="KW-1185">Reference proteome</keyword>
<dbReference type="Proteomes" id="UP001208570">
    <property type="component" value="Unassembled WGS sequence"/>
</dbReference>
<evidence type="ECO:0000256" key="1">
    <source>
        <dbReference type="SAM" id="MobiDB-lite"/>
    </source>
</evidence>
<dbReference type="GO" id="GO:0000981">
    <property type="term" value="F:DNA-binding transcription factor activity, RNA polymerase II-specific"/>
    <property type="evidence" value="ECO:0007669"/>
    <property type="project" value="TreeGrafter"/>
</dbReference>
<dbReference type="GO" id="GO:0000978">
    <property type="term" value="F:RNA polymerase II cis-regulatory region sequence-specific DNA binding"/>
    <property type="evidence" value="ECO:0007669"/>
    <property type="project" value="TreeGrafter"/>
</dbReference>
<feature type="compositionally biased region" description="Low complexity" evidence="1">
    <location>
        <begin position="464"/>
        <end position="479"/>
    </location>
</feature>
<dbReference type="PANTHER" id="PTHR12619">
    <property type="entry name" value="RFX TRANSCRIPTION FACTOR FAMILY"/>
    <property type="match status" value="1"/>
</dbReference>
<gene>
    <name evidence="3" type="ORF">LSH36_255g05036</name>
</gene>
<comment type="caution">
    <text evidence="3">The sequence shown here is derived from an EMBL/GenBank/DDBJ whole genome shotgun (WGS) entry which is preliminary data.</text>
</comment>
<dbReference type="EMBL" id="JAODUP010000255">
    <property type="protein sequence ID" value="KAK2154892.1"/>
    <property type="molecule type" value="Genomic_DNA"/>
</dbReference>
<organism evidence="3 4">
    <name type="scientific">Paralvinella palmiformis</name>
    <dbReference type="NCBI Taxonomy" id="53620"/>
    <lineage>
        <taxon>Eukaryota</taxon>
        <taxon>Metazoa</taxon>
        <taxon>Spiralia</taxon>
        <taxon>Lophotrochozoa</taxon>
        <taxon>Annelida</taxon>
        <taxon>Polychaeta</taxon>
        <taxon>Sedentaria</taxon>
        <taxon>Canalipalpata</taxon>
        <taxon>Terebellida</taxon>
        <taxon>Terebelliformia</taxon>
        <taxon>Alvinellidae</taxon>
        <taxon>Paralvinella</taxon>
    </lineage>
</organism>
<sequence length="516" mass="57717">MAGSSWQIPARDLHRLAEALSQIEGNLVHFWQGQPQHLLPLLEYDVFADVICVCDSLLYKTVIDVLIPATMQEMPDTLLQDVRNFAHRWDKWLATALEKLPDMLKEKKIAVSQRFSQSLKRQTSFLHLAQTARPILYDAQEVNQMIQDIEKIDLASISSHALYSTKDASGDQVSIYNDEFLKDFKELLRKQATVEAFIEWLDSMVERKILKPSKQNGRNFQKRAQDFMLKWSFFGTRISHNLTINNAKSFDEQRSMPNISQSVAPSCWRAKHDVKNEYYPATMSDSNLIKIAGMAEAIPIIPTPPLSPIINGPSHRSQYGVTYPQTTYLPGNHGYGSTGLGSSMDFANHTNSLNYNTSAFRPTSYGGATYDYSGHGYADSPHITDFYYPSNSVAPPVGFHYNTNNGYSGVTGSSSYPDYNYQSSKPIAEHVSVIQSRSQYDLNTFSRPKDSLGALYTPQSPGNSNSSQTQVASTSSANSMSVDENMTMMNYSGMLSGDAEMTPGYHDYPIGGSYLM</sequence>
<dbReference type="InterPro" id="IPR057321">
    <property type="entry name" value="RFX1-4/6/8-like_BCD"/>
</dbReference>
<name>A0AAD9JLJ4_9ANNE</name>